<organism evidence="1 2">
    <name type="scientific">Araneus ventricosus</name>
    <name type="common">Orbweaver spider</name>
    <name type="synonym">Epeira ventricosa</name>
    <dbReference type="NCBI Taxonomy" id="182803"/>
    <lineage>
        <taxon>Eukaryota</taxon>
        <taxon>Metazoa</taxon>
        <taxon>Ecdysozoa</taxon>
        <taxon>Arthropoda</taxon>
        <taxon>Chelicerata</taxon>
        <taxon>Arachnida</taxon>
        <taxon>Araneae</taxon>
        <taxon>Araneomorphae</taxon>
        <taxon>Entelegynae</taxon>
        <taxon>Araneoidea</taxon>
        <taxon>Araneidae</taxon>
        <taxon>Araneus</taxon>
    </lineage>
</organism>
<reference evidence="1 2" key="1">
    <citation type="journal article" date="2019" name="Sci. Rep.">
        <title>Orb-weaving spider Araneus ventricosus genome elucidates the spidroin gene catalogue.</title>
        <authorList>
            <person name="Kono N."/>
            <person name="Nakamura H."/>
            <person name="Ohtoshi R."/>
            <person name="Moran D.A.P."/>
            <person name="Shinohara A."/>
            <person name="Yoshida Y."/>
            <person name="Fujiwara M."/>
            <person name="Mori M."/>
            <person name="Tomita M."/>
            <person name="Arakawa K."/>
        </authorList>
    </citation>
    <scope>NUCLEOTIDE SEQUENCE [LARGE SCALE GENOMIC DNA]</scope>
</reference>
<name>A0A4Y2J808_ARAVE</name>
<dbReference type="Proteomes" id="UP000499080">
    <property type="component" value="Unassembled WGS sequence"/>
</dbReference>
<evidence type="ECO:0000313" key="1">
    <source>
        <dbReference type="EMBL" id="GBM86075.1"/>
    </source>
</evidence>
<sequence>MNEPTVQRYKNKTFKRDEIKDKKTKYHGKTPKSFKYMKRLKCGICPNKNGKSKLLEQKYLNRRLLTATQSVKMCLTVCHHNGYMLEETPQRANIYVSVVYAQYEV</sequence>
<evidence type="ECO:0000313" key="2">
    <source>
        <dbReference type="Proteomes" id="UP000499080"/>
    </source>
</evidence>
<comment type="caution">
    <text evidence="1">The sequence shown here is derived from an EMBL/GenBank/DDBJ whole genome shotgun (WGS) entry which is preliminary data.</text>
</comment>
<proteinExistence type="predicted"/>
<protein>
    <submittedName>
        <fullName evidence="1">Uncharacterized protein</fullName>
    </submittedName>
</protein>
<keyword evidence="2" id="KW-1185">Reference proteome</keyword>
<dbReference type="EMBL" id="BGPR01003283">
    <property type="protein sequence ID" value="GBM86075.1"/>
    <property type="molecule type" value="Genomic_DNA"/>
</dbReference>
<dbReference type="AlphaFoldDB" id="A0A4Y2J808"/>
<gene>
    <name evidence="1" type="ORF">AVEN_3901_1</name>
</gene>
<accession>A0A4Y2J808</accession>